<evidence type="ECO:0000256" key="4">
    <source>
        <dbReference type="ARBA" id="ARBA00022859"/>
    </source>
</evidence>
<proteinExistence type="predicted"/>
<keyword evidence="3" id="KW-0732">Signal</keyword>
<dbReference type="AlphaFoldDB" id="H3C0H9"/>
<dbReference type="CDD" id="cd00099">
    <property type="entry name" value="IgV"/>
    <property type="match status" value="1"/>
</dbReference>
<evidence type="ECO:0000256" key="6">
    <source>
        <dbReference type="ARBA" id="ARBA00023157"/>
    </source>
</evidence>
<dbReference type="GO" id="GO:0002376">
    <property type="term" value="P:immune system process"/>
    <property type="evidence" value="ECO:0007669"/>
    <property type="project" value="UniProtKB-KW"/>
</dbReference>
<evidence type="ECO:0000256" key="5">
    <source>
        <dbReference type="ARBA" id="ARBA00023136"/>
    </source>
</evidence>
<dbReference type="InterPro" id="IPR013783">
    <property type="entry name" value="Ig-like_fold"/>
</dbReference>
<keyword evidence="4" id="KW-0391">Immunity</keyword>
<dbReference type="InterPro" id="IPR052051">
    <property type="entry name" value="TCR_complex_component"/>
</dbReference>
<keyword evidence="8" id="KW-0812">Transmembrane</keyword>
<feature type="transmembrane region" description="Helical" evidence="8">
    <location>
        <begin position="148"/>
        <end position="168"/>
    </location>
</feature>
<dbReference type="GeneTree" id="ENSGT00950000182968"/>
<dbReference type="InterPro" id="IPR007110">
    <property type="entry name" value="Ig-like_dom"/>
</dbReference>
<keyword evidence="2" id="KW-1003">Cell membrane</keyword>
<protein>
    <recommendedName>
        <fullName evidence="9">Ig-like domain-containing protein</fullName>
    </recommendedName>
</protein>
<keyword evidence="8" id="KW-1133">Transmembrane helix</keyword>
<dbReference type="PANTHER" id="PTHR19433">
    <property type="entry name" value="T-CELL RECEPTOR ALPHA CHAIN V REGION-RELATED"/>
    <property type="match status" value="1"/>
</dbReference>
<dbReference type="OMA" id="HHTEVEI"/>
<evidence type="ECO:0000256" key="2">
    <source>
        <dbReference type="ARBA" id="ARBA00022475"/>
    </source>
</evidence>
<dbReference type="InterPro" id="IPR003599">
    <property type="entry name" value="Ig_sub"/>
</dbReference>
<dbReference type="PANTHER" id="PTHR19433:SF127">
    <property type="entry name" value="NITR9"/>
    <property type="match status" value="1"/>
</dbReference>
<dbReference type="GO" id="GO:0005886">
    <property type="term" value="C:plasma membrane"/>
    <property type="evidence" value="ECO:0007669"/>
    <property type="project" value="UniProtKB-SubCell"/>
</dbReference>
<reference evidence="11" key="1">
    <citation type="journal article" date="2004" name="Nature">
        <title>Genome duplication in the teleost fish Tetraodon nigroviridis reveals the early vertebrate proto-karyotype.</title>
        <authorList>
            <person name="Jaillon O."/>
            <person name="Aury J.-M."/>
            <person name="Brunet F."/>
            <person name="Petit J.-L."/>
            <person name="Stange-Thomann N."/>
            <person name="Mauceli E."/>
            <person name="Bouneau L."/>
            <person name="Fischer C."/>
            <person name="Ozouf-Costaz C."/>
            <person name="Bernot A."/>
            <person name="Nicaud S."/>
            <person name="Jaffe D."/>
            <person name="Fisher S."/>
            <person name="Lutfalla G."/>
            <person name="Dossat C."/>
            <person name="Segurens B."/>
            <person name="Dasilva C."/>
            <person name="Salanoubat M."/>
            <person name="Levy M."/>
            <person name="Boudet N."/>
            <person name="Castellano S."/>
            <person name="Anthouard V."/>
            <person name="Jubin C."/>
            <person name="Castelli V."/>
            <person name="Katinka M."/>
            <person name="Vacherie B."/>
            <person name="Biemont C."/>
            <person name="Skalli Z."/>
            <person name="Cattolico L."/>
            <person name="Poulain J."/>
            <person name="De Berardinis V."/>
            <person name="Cruaud C."/>
            <person name="Duprat S."/>
            <person name="Brottier P."/>
            <person name="Coutanceau J.-P."/>
            <person name="Gouzy J."/>
            <person name="Parra G."/>
            <person name="Lardier G."/>
            <person name="Chapple C."/>
            <person name="McKernan K.J."/>
            <person name="McEwan P."/>
            <person name="Bosak S."/>
            <person name="Kellis M."/>
            <person name="Volff J.-N."/>
            <person name="Guigo R."/>
            <person name="Zody M.C."/>
            <person name="Mesirov J."/>
            <person name="Lindblad-Toh K."/>
            <person name="Birren B."/>
            <person name="Nusbaum C."/>
            <person name="Kahn D."/>
            <person name="Robinson-Rechavi M."/>
            <person name="Laudet V."/>
            <person name="Schachter V."/>
            <person name="Quetier F."/>
            <person name="Saurin W."/>
            <person name="Scarpelli C."/>
            <person name="Wincker P."/>
            <person name="Lander E.S."/>
            <person name="Weissenbach J."/>
            <person name="Roest Crollius H."/>
        </authorList>
    </citation>
    <scope>NUCLEOTIDE SEQUENCE [LARGE SCALE GENOMIC DNA]</scope>
</reference>
<dbReference type="SMART" id="SM00406">
    <property type="entry name" value="IGv"/>
    <property type="match status" value="1"/>
</dbReference>
<keyword evidence="6" id="KW-1015">Disulfide bond</keyword>
<dbReference type="SUPFAM" id="SSF48726">
    <property type="entry name" value="Immunoglobulin"/>
    <property type="match status" value="2"/>
</dbReference>
<name>H3C0H9_TETNG</name>
<dbReference type="Proteomes" id="UP000007303">
    <property type="component" value="Unassembled WGS sequence"/>
</dbReference>
<feature type="domain" description="Ig-like" evidence="9">
    <location>
        <begin position="1"/>
        <end position="82"/>
    </location>
</feature>
<reference evidence="10" key="2">
    <citation type="submission" date="2025-08" db="UniProtKB">
        <authorList>
            <consortium name="Ensembl"/>
        </authorList>
    </citation>
    <scope>IDENTIFICATION</scope>
</reference>
<evidence type="ECO:0000256" key="1">
    <source>
        <dbReference type="ARBA" id="ARBA00004236"/>
    </source>
</evidence>
<dbReference type="PROSITE" id="PS50835">
    <property type="entry name" value="IG_LIKE"/>
    <property type="match status" value="1"/>
</dbReference>
<dbReference type="SMART" id="SM00409">
    <property type="entry name" value="IG"/>
    <property type="match status" value="1"/>
</dbReference>
<evidence type="ECO:0000259" key="9">
    <source>
        <dbReference type="PROSITE" id="PS50835"/>
    </source>
</evidence>
<dbReference type="HOGENOM" id="CLU_055459_0_0_1"/>
<sequence length="233" mass="25646">MAQVGQTAILKCFCGKDSVTFFSWYQQKLGSKPVIISSRMRHNTEASVSPSFKGRFEVESTERNNHLSISNLLLSDSAVYYCGILEFNLLQFGEGTFLHVRICEVRGKISANSSDEGVYYCALASCGEIVLGNGTQVQLSRSKAQPQLLCGFSAALAVSILLLFALAFTACTLKKQTCSVCKGRVISEMASQETDDLHYAAVGLKRSSEHDLDEEEYQCQKSVCVYSKIKTNK</sequence>
<evidence type="ECO:0000256" key="3">
    <source>
        <dbReference type="ARBA" id="ARBA00022729"/>
    </source>
</evidence>
<organism evidence="10 11">
    <name type="scientific">Tetraodon nigroviridis</name>
    <name type="common">Spotted green pufferfish</name>
    <name type="synonym">Chelonodon nigroviridis</name>
    <dbReference type="NCBI Taxonomy" id="99883"/>
    <lineage>
        <taxon>Eukaryota</taxon>
        <taxon>Metazoa</taxon>
        <taxon>Chordata</taxon>
        <taxon>Craniata</taxon>
        <taxon>Vertebrata</taxon>
        <taxon>Euteleostomi</taxon>
        <taxon>Actinopterygii</taxon>
        <taxon>Neopterygii</taxon>
        <taxon>Teleostei</taxon>
        <taxon>Neoteleostei</taxon>
        <taxon>Acanthomorphata</taxon>
        <taxon>Eupercaria</taxon>
        <taxon>Tetraodontiformes</taxon>
        <taxon>Tetradontoidea</taxon>
        <taxon>Tetraodontidae</taxon>
        <taxon>Tetraodon</taxon>
    </lineage>
</organism>
<dbReference type="InterPro" id="IPR036179">
    <property type="entry name" value="Ig-like_dom_sf"/>
</dbReference>
<dbReference type="Gene3D" id="2.60.40.10">
    <property type="entry name" value="Immunoglobulins"/>
    <property type="match status" value="2"/>
</dbReference>
<keyword evidence="5 8" id="KW-0472">Membrane</keyword>
<dbReference type="Pfam" id="PF07686">
    <property type="entry name" value="V-set"/>
    <property type="match status" value="1"/>
</dbReference>
<evidence type="ECO:0000256" key="8">
    <source>
        <dbReference type="SAM" id="Phobius"/>
    </source>
</evidence>
<dbReference type="InterPro" id="IPR013106">
    <property type="entry name" value="Ig_V-set"/>
</dbReference>
<dbReference type="GO" id="GO:0009617">
    <property type="term" value="P:response to bacterium"/>
    <property type="evidence" value="ECO:0007669"/>
    <property type="project" value="TreeGrafter"/>
</dbReference>
<evidence type="ECO:0000256" key="7">
    <source>
        <dbReference type="ARBA" id="ARBA00023180"/>
    </source>
</evidence>
<accession>H3C0H9</accession>
<dbReference type="Ensembl" id="ENSTNIT00000002468.1">
    <property type="protein sequence ID" value="ENSTNIP00000001745.1"/>
    <property type="gene ID" value="ENSTNIG00000000091.1"/>
</dbReference>
<keyword evidence="11" id="KW-1185">Reference proteome</keyword>
<keyword evidence="7" id="KW-0325">Glycoprotein</keyword>
<reference evidence="10" key="3">
    <citation type="submission" date="2025-09" db="UniProtKB">
        <authorList>
            <consortium name="Ensembl"/>
        </authorList>
    </citation>
    <scope>IDENTIFICATION</scope>
</reference>
<evidence type="ECO:0000313" key="11">
    <source>
        <dbReference type="Proteomes" id="UP000007303"/>
    </source>
</evidence>
<comment type="subcellular location">
    <subcellularLocation>
        <location evidence="1">Cell membrane</location>
    </subcellularLocation>
</comment>
<dbReference type="InParanoid" id="H3C0H9"/>
<evidence type="ECO:0000313" key="10">
    <source>
        <dbReference type="Ensembl" id="ENSTNIP00000001745.1"/>
    </source>
</evidence>